<feature type="compositionally biased region" description="Basic and acidic residues" evidence="1">
    <location>
        <begin position="55"/>
        <end position="69"/>
    </location>
</feature>
<dbReference type="AlphaFoldDB" id="A0A498JUP7"/>
<feature type="region of interest" description="Disordered" evidence="1">
    <location>
        <begin position="120"/>
        <end position="162"/>
    </location>
</feature>
<dbReference type="Proteomes" id="UP000290289">
    <property type="component" value="Chromosome 5"/>
</dbReference>
<sequence>MIDKSKKKKKNGGESTTSKCIVLILVRNTNYKHATYFDPDENEKVVHNDVQIENQAKEDQEHEEKDTATTKETSGVQQDVEMHTPTSKDLEENCQEEDQNTSKKIYGRGMIPFNCSVTKPTIEKEKEQPKVQSPLNPIAKETAKKPAKKPKQIKEKLGVQVT</sequence>
<accession>A0A498JUP7</accession>
<keyword evidence="3" id="KW-1185">Reference proteome</keyword>
<proteinExistence type="predicted"/>
<organism evidence="2 3">
    <name type="scientific">Malus domestica</name>
    <name type="common">Apple</name>
    <name type="synonym">Pyrus malus</name>
    <dbReference type="NCBI Taxonomy" id="3750"/>
    <lineage>
        <taxon>Eukaryota</taxon>
        <taxon>Viridiplantae</taxon>
        <taxon>Streptophyta</taxon>
        <taxon>Embryophyta</taxon>
        <taxon>Tracheophyta</taxon>
        <taxon>Spermatophyta</taxon>
        <taxon>Magnoliopsida</taxon>
        <taxon>eudicotyledons</taxon>
        <taxon>Gunneridae</taxon>
        <taxon>Pentapetalae</taxon>
        <taxon>rosids</taxon>
        <taxon>fabids</taxon>
        <taxon>Rosales</taxon>
        <taxon>Rosaceae</taxon>
        <taxon>Amygdaloideae</taxon>
        <taxon>Maleae</taxon>
        <taxon>Malus</taxon>
    </lineage>
</organism>
<evidence type="ECO:0000313" key="2">
    <source>
        <dbReference type="EMBL" id="RXH99609.1"/>
    </source>
</evidence>
<protein>
    <submittedName>
        <fullName evidence="2">Uncharacterized protein</fullName>
    </submittedName>
</protein>
<evidence type="ECO:0000313" key="3">
    <source>
        <dbReference type="Proteomes" id="UP000290289"/>
    </source>
</evidence>
<feature type="compositionally biased region" description="Basic and acidic residues" evidence="1">
    <location>
        <begin position="80"/>
        <end position="91"/>
    </location>
</feature>
<dbReference type="EMBL" id="RDQH01000331">
    <property type="protein sequence ID" value="RXH99609.1"/>
    <property type="molecule type" value="Genomic_DNA"/>
</dbReference>
<comment type="caution">
    <text evidence="2">The sequence shown here is derived from an EMBL/GenBank/DDBJ whole genome shotgun (WGS) entry which is preliminary data.</text>
</comment>
<evidence type="ECO:0000256" key="1">
    <source>
        <dbReference type="SAM" id="MobiDB-lite"/>
    </source>
</evidence>
<gene>
    <name evidence="2" type="ORF">DVH24_021411</name>
</gene>
<name>A0A498JUP7_MALDO</name>
<feature type="region of interest" description="Disordered" evidence="1">
    <location>
        <begin position="39"/>
        <end position="106"/>
    </location>
</feature>
<reference evidence="2 3" key="1">
    <citation type="submission" date="2018-10" db="EMBL/GenBank/DDBJ databases">
        <title>A high-quality apple genome assembly.</title>
        <authorList>
            <person name="Hu J."/>
        </authorList>
    </citation>
    <scope>NUCLEOTIDE SEQUENCE [LARGE SCALE GENOMIC DNA]</scope>
    <source>
        <strain evidence="3">cv. HFTH1</strain>
        <tissue evidence="2">Young leaf</tissue>
    </source>
</reference>
<feature type="compositionally biased region" description="Basic and acidic residues" evidence="1">
    <location>
        <begin position="152"/>
        <end position="162"/>
    </location>
</feature>